<reference evidence="1 2" key="1">
    <citation type="submission" date="2019-06" db="EMBL/GenBank/DDBJ databases">
        <title>Sequencing the genomes of 1000 actinobacteria strains.</title>
        <authorList>
            <person name="Klenk H.-P."/>
        </authorList>
    </citation>
    <scope>NUCLEOTIDE SEQUENCE [LARGE SCALE GENOMIC DNA]</scope>
    <source>
        <strain evidence="1 2">DSM 45679</strain>
    </source>
</reference>
<comment type="caution">
    <text evidence="1">The sequence shown here is derived from an EMBL/GenBank/DDBJ whole genome shotgun (WGS) entry which is preliminary data.</text>
</comment>
<sequence length="84" mass="9173">MADHRRFYLQRDVDVSGISGAGRVADGVLWPDGSASLRWRGARPSAVHWDRFEDAEAIHGHGGATRVVWLDDGDLACDGGLMVR</sequence>
<protein>
    <submittedName>
        <fullName evidence="1">Uncharacterized protein</fullName>
    </submittedName>
</protein>
<keyword evidence="2" id="KW-1185">Reference proteome</keyword>
<dbReference type="OrthoDB" id="72539at2"/>
<evidence type="ECO:0000313" key="1">
    <source>
        <dbReference type="EMBL" id="TQJ04683.1"/>
    </source>
</evidence>
<proteinExistence type="predicted"/>
<accession>A0A542DNL0</accession>
<evidence type="ECO:0000313" key="2">
    <source>
        <dbReference type="Proteomes" id="UP000320876"/>
    </source>
</evidence>
<dbReference type="Proteomes" id="UP000320876">
    <property type="component" value="Unassembled WGS sequence"/>
</dbReference>
<name>A0A542DNL0_AMYCI</name>
<dbReference type="AlphaFoldDB" id="A0A542DNL0"/>
<gene>
    <name evidence="1" type="ORF">FB471_4488</name>
</gene>
<dbReference type="RefSeq" id="WP_142000331.1">
    <property type="nucleotide sequence ID" value="NZ_VFML01000001.1"/>
</dbReference>
<dbReference type="EMBL" id="VFML01000001">
    <property type="protein sequence ID" value="TQJ04683.1"/>
    <property type="molecule type" value="Genomic_DNA"/>
</dbReference>
<organism evidence="1 2">
    <name type="scientific">Amycolatopsis cihanbeyliensis</name>
    <dbReference type="NCBI Taxonomy" id="1128664"/>
    <lineage>
        <taxon>Bacteria</taxon>
        <taxon>Bacillati</taxon>
        <taxon>Actinomycetota</taxon>
        <taxon>Actinomycetes</taxon>
        <taxon>Pseudonocardiales</taxon>
        <taxon>Pseudonocardiaceae</taxon>
        <taxon>Amycolatopsis</taxon>
    </lineage>
</organism>